<organism evidence="1 2">
    <name type="scientific">Olpidium bornovanus</name>
    <dbReference type="NCBI Taxonomy" id="278681"/>
    <lineage>
        <taxon>Eukaryota</taxon>
        <taxon>Fungi</taxon>
        <taxon>Fungi incertae sedis</taxon>
        <taxon>Olpidiomycota</taxon>
        <taxon>Olpidiomycotina</taxon>
        <taxon>Olpidiomycetes</taxon>
        <taxon>Olpidiales</taxon>
        <taxon>Olpidiaceae</taxon>
        <taxon>Olpidium</taxon>
    </lineage>
</organism>
<proteinExistence type="predicted"/>
<sequence>MYIGKLAAILISEFRVGRYSPGLDHGPCKIGCLRNRKFVESVNFDSMAMQDIVKKPTNCQGMGTQGTIVVYTYLGYRLLQLREPFQPSGEITREFDVAFRVVEFREAPGQLDCYDKQHFANSLVRELPFAIPTAAVSRAKYAGWHGWQVMHYSLVLFADIIACWYFGKHAVPDVSVKFPKSFRASLCAVAENMNAIGFEVTRVEL</sequence>
<evidence type="ECO:0000313" key="2">
    <source>
        <dbReference type="Proteomes" id="UP000673691"/>
    </source>
</evidence>
<keyword evidence="2" id="KW-1185">Reference proteome</keyword>
<evidence type="ECO:0000313" key="1">
    <source>
        <dbReference type="EMBL" id="KAG5456858.1"/>
    </source>
</evidence>
<protein>
    <submittedName>
        <fullName evidence="1">Uncharacterized protein</fullName>
    </submittedName>
</protein>
<reference evidence="1 2" key="1">
    <citation type="journal article" name="Sci. Rep.">
        <title>Genome-scale phylogenetic analyses confirm Olpidium as the closest living zoosporic fungus to the non-flagellated, terrestrial fungi.</title>
        <authorList>
            <person name="Chang Y."/>
            <person name="Rochon D."/>
            <person name="Sekimoto S."/>
            <person name="Wang Y."/>
            <person name="Chovatia M."/>
            <person name="Sandor L."/>
            <person name="Salamov A."/>
            <person name="Grigoriev I.V."/>
            <person name="Stajich J.E."/>
            <person name="Spatafora J.W."/>
        </authorList>
    </citation>
    <scope>NUCLEOTIDE SEQUENCE [LARGE SCALE GENOMIC DNA]</scope>
    <source>
        <strain evidence="1">S191</strain>
    </source>
</reference>
<dbReference type="AlphaFoldDB" id="A0A8H7ZPQ2"/>
<gene>
    <name evidence="1" type="ORF">BJ554DRAFT_3278</name>
</gene>
<dbReference type="Proteomes" id="UP000673691">
    <property type="component" value="Unassembled WGS sequence"/>
</dbReference>
<dbReference type="EMBL" id="JAEFCI010011042">
    <property type="protein sequence ID" value="KAG5456858.1"/>
    <property type="molecule type" value="Genomic_DNA"/>
</dbReference>
<name>A0A8H7ZPQ2_9FUNG</name>
<comment type="caution">
    <text evidence="1">The sequence shown here is derived from an EMBL/GenBank/DDBJ whole genome shotgun (WGS) entry which is preliminary data.</text>
</comment>
<accession>A0A8H7ZPQ2</accession>